<evidence type="ECO:0000256" key="1">
    <source>
        <dbReference type="SAM" id="Phobius"/>
    </source>
</evidence>
<proteinExistence type="predicted"/>
<dbReference type="GeneID" id="65129272"/>
<evidence type="ECO:0000313" key="3">
    <source>
        <dbReference type="Proteomes" id="UP000593979"/>
    </source>
</evidence>
<keyword evidence="1" id="KW-1133">Transmembrane helix</keyword>
<name>A0A7M1RY33_9CAUD</name>
<keyword evidence="3" id="KW-1185">Reference proteome</keyword>
<keyword evidence="1" id="KW-0812">Transmembrane</keyword>
<feature type="transmembrane region" description="Helical" evidence="1">
    <location>
        <begin position="124"/>
        <end position="147"/>
    </location>
</feature>
<sequence length="162" mass="18451">MNKENKIATLAVDNGGGLRIGNSVVTNVGVGNSIVFALDAYPCVSRYNLRQITNEEFKNLDWTTENIATGYLWLSKYVETFKYRAGFKLKETDNETISEYIDAPIDKQISSGILYDIIINKGNYILLSGMAVPGYILSSAFMPYMWYEYIIDGKVYRFELYK</sequence>
<keyword evidence="1" id="KW-0472">Membrane</keyword>
<dbReference type="KEGG" id="vg:65129272"/>
<evidence type="ECO:0000313" key="2">
    <source>
        <dbReference type="EMBL" id="QOR58791.1"/>
    </source>
</evidence>
<dbReference type="Proteomes" id="UP000593979">
    <property type="component" value="Segment"/>
</dbReference>
<accession>A0A7M1RY33</accession>
<dbReference type="EMBL" id="MT774383">
    <property type="protein sequence ID" value="QOR58791.1"/>
    <property type="molecule type" value="Genomic_DNA"/>
</dbReference>
<organism evidence="2 3">
    <name type="scientific">uncultured phage cr11_1</name>
    <dbReference type="NCBI Taxonomy" id="2772067"/>
    <lineage>
        <taxon>Viruses</taxon>
        <taxon>Duplodnaviria</taxon>
        <taxon>Heunggongvirae</taxon>
        <taxon>Uroviricota</taxon>
        <taxon>Caudoviricetes</taxon>
        <taxon>Crassvirales</taxon>
        <taxon>Intestiviridae</taxon>
        <taxon>Crudevirinae</taxon>
        <taxon>Delmidovirus</taxon>
        <taxon>Delmidovirus splanchnicus</taxon>
    </lineage>
</organism>
<protein>
    <submittedName>
        <fullName evidence="2">Uncharacterized protein</fullName>
    </submittedName>
</protein>
<dbReference type="RefSeq" id="YP_010110949.1">
    <property type="nucleotide sequence ID" value="NC_055876.1"/>
</dbReference>
<reference evidence="2 3" key="1">
    <citation type="submission" date="2020-07" db="EMBL/GenBank/DDBJ databases">
        <title>Taxonomic proposal: Crassvirales, a new order of highly abundant and diverse bacterial viruses.</title>
        <authorList>
            <person name="Shkoporov A.N."/>
            <person name="Stockdale S.R."/>
            <person name="Guerin E."/>
            <person name="Ross R.P."/>
            <person name="Hill C."/>
        </authorList>
    </citation>
    <scope>NUCLEOTIDE SEQUENCE [LARGE SCALE GENOMIC DNA]</scope>
</reference>